<dbReference type="Pfam" id="PF02668">
    <property type="entry name" value="TauD"/>
    <property type="match status" value="1"/>
</dbReference>
<evidence type="ECO:0000256" key="2">
    <source>
        <dbReference type="ARBA" id="ARBA00022723"/>
    </source>
</evidence>
<dbReference type="InterPro" id="IPR051323">
    <property type="entry name" value="AtsK-like"/>
</dbReference>
<feature type="domain" description="TauD/TfdA-like" evidence="6">
    <location>
        <begin position="2"/>
        <end position="201"/>
    </location>
</feature>
<name>A0A381PYA2_9ZZZZ</name>
<dbReference type="InterPro" id="IPR003819">
    <property type="entry name" value="TauD/TfdA-like"/>
</dbReference>
<comment type="similarity">
    <text evidence="1">Belongs to the TfdA dioxygenase family.</text>
</comment>
<keyword evidence="4" id="KW-0560">Oxidoreductase</keyword>
<dbReference type="PANTHER" id="PTHR30468">
    <property type="entry name" value="ALPHA-KETOGLUTARATE-DEPENDENT SULFONATE DIOXYGENASE"/>
    <property type="match status" value="1"/>
</dbReference>
<sequence length="209" mass="24068">MDFARRWGKLVRHPYAGLDEYPEIIELVNVGKRRDINQHWHSDMTYNEAPPKLTMLYALETPEIGGDTAFANQELAYESLSDGVRKTIDPLTAIHSAAGLAQTYGKSIEDAPEAQHPVVRTHDQTGNRALYVCRAFTRQFCGWNSDESQALLDFLFEHSCRPEFQARHVWSKNDLVVWDNRSVMHFAVHDHDDQSRRIHRLQVEGDIPQ</sequence>
<accession>A0A381PYA2</accession>
<organism evidence="7">
    <name type="scientific">marine metagenome</name>
    <dbReference type="NCBI Taxonomy" id="408172"/>
    <lineage>
        <taxon>unclassified sequences</taxon>
        <taxon>metagenomes</taxon>
        <taxon>ecological metagenomes</taxon>
    </lineage>
</organism>
<evidence type="ECO:0000256" key="1">
    <source>
        <dbReference type="ARBA" id="ARBA00005896"/>
    </source>
</evidence>
<dbReference type="EMBL" id="UINC01001106">
    <property type="protein sequence ID" value="SUZ70977.1"/>
    <property type="molecule type" value="Genomic_DNA"/>
</dbReference>
<dbReference type="GO" id="GO:0005737">
    <property type="term" value="C:cytoplasm"/>
    <property type="evidence" value="ECO:0007669"/>
    <property type="project" value="TreeGrafter"/>
</dbReference>
<dbReference type="PANTHER" id="PTHR30468:SF1">
    <property type="entry name" value="ALPHA-KETOGLUTARATE-DEPENDENT SULFONATE DIOXYGENASE"/>
    <property type="match status" value="1"/>
</dbReference>
<dbReference type="GO" id="GO:0016706">
    <property type="term" value="F:2-oxoglutarate-dependent dioxygenase activity"/>
    <property type="evidence" value="ECO:0007669"/>
    <property type="project" value="TreeGrafter"/>
</dbReference>
<keyword evidence="3" id="KW-0223">Dioxygenase</keyword>
<evidence type="ECO:0000256" key="4">
    <source>
        <dbReference type="ARBA" id="ARBA00023002"/>
    </source>
</evidence>
<evidence type="ECO:0000256" key="3">
    <source>
        <dbReference type="ARBA" id="ARBA00022964"/>
    </source>
</evidence>
<gene>
    <name evidence="7" type="ORF">METZ01_LOCUS23831</name>
</gene>
<evidence type="ECO:0000259" key="6">
    <source>
        <dbReference type="Pfam" id="PF02668"/>
    </source>
</evidence>
<dbReference type="SUPFAM" id="SSF51197">
    <property type="entry name" value="Clavaminate synthase-like"/>
    <property type="match status" value="1"/>
</dbReference>
<evidence type="ECO:0000313" key="7">
    <source>
        <dbReference type="EMBL" id="SUZ70977.1"/>
    </source>
</evidence>
<dbReference type="InterPro" id="IPR042098">
    <property type="entry name" value="TauD-like_sf"/>
</dbReference>
<dbReference type="AlphaFoldDB" id="A0A381PYA2"/>
<dbReference type="GO" id="GO:0046872">
    <property type="term" value="F:metal ion binding"/>
    <property type="evidence" value="ECO:0007669"/>
    <property type="project" value="UniProtKB-KW"/>
</dbReference>
<keyword evidence="2" id="KW-0479">Metal-binding</keyword>
<proteinExistence type="inferred from homology"/>
<dbReference type="Gene3D" id="3.60.130.10">
    <property type="entry name" value="Clavaminate synthase-like"/>
    <property type="match status" value="1"/>
</dbReference>
<evidence type="ECO:0000256" key="5">
    <source>
        <dbReference type="ARBA" id="ARBA00023004"/>
    </source>
</evidence>
<keyword evidence="5" id="KW-0408">Iron</keyword>
<protein>
    <recommendedName>
        <fullName evidence="6">TauD/TfdA-like domain-containing protein</fullName>
    </recommendedName>
</protein>
<reference evidence="7" key="1">
    <citation type="submission" date="2018-05" db="EMBL/GenBank/DDBJ databases">
        <authorList>
            <person name="Lanie J.A."/>
            <person name="Ng W.-L."/>
            <person name="Kazmierczak K.M."/>
            <person name="Andrzejewski T.M."/>
            <person name="Davidsen T.M."/>
            <person name="Wayne K.J."/>
            <person name="Tettelin H."/>
            <person name="Glass J.I."/>
            <person name="Rusch D."/>
            <person name="Podicherti R."/>
            <person name="Tsui H.-C.T."/>
            <person name="Winkler M.E."/>
        </authorList>
    </citation>
    <scope>NUCLEOTIDE SEQUENCE</scope>
</reference>